<organism evidence="4 5">
    <name type="scientific">Dissostichus eleginoides</name>
    <name type="common">Patagonian toothfish</name>
    <name type="synonym">Dissostichus amissus</name>
    <dbReference type="NCBI Taxonomy" id="100907"/>
    <lineage>
        <taxon>Eukaryota</taxon>
        <taxon>Metazoa</taxon>
        <taxon>Chordata</taxon>
        <taxon>Craniata</taxon>
        <taxon>Vertebrata</taxon>
        <taxon>Euteleostomi</taxon>
        <taxon>Actinopterygii</taxon>
        <taxon>Neopterygii</taxon>
        <taxon>Teleostei</taxon>
        <taxon>Neoteleostei</taxon>
        <taxon>Acanthomorphata</taxon>
        <taxon>Eupercaria</taxon>
        <taxon>Perciformes</taxon>
        <taxon>Notothenioidei</taxon>
        <taxon>Nototheniidae</taxon>
        <taxon>Dissostichus</taxon>
    </lineage>
</organism>
<dbReference type="GO" id="GO:0140662">
    <property type="term" value="F:ATP-dependent protein folding chaperone"/>
    <property type="evidence" value="ECO:0007669"/>
    <property type="project" value="InterPro"/>
</dbReference>
<dbReference type="Pfam" id="PF00012">
    <property type="entry name" value="HSP70"/>
    <property type="match status" value="1"/>
</dbReference>
<gene>
    <name evidence="4" type="ORF">KUDE01_024163</name>
</gene>
<dbReference type="InterPro" id="IPR043129">
    <property type="entry name" value="ATPase_NBD"/>
</dbReference>
<reference evidence="4" key="1">
    <citation type="submission" date="2023-04" db="EMBL/GenBank/DDBJ databases">
        <title>Chromosome-level genome of Chaenocephalus aceratus.</title>
        <authorList>
            <person name="Park H."/>
        </authorList>
    </citation>
    <scope>NUCLEOTIDE SEQUENCE</scope>
    <source>
        <strain evidence="4">DE</strain>
        <tissue evidence="4">Muscle</tissue>
    </source>
</reference>
<dbReference type="Gene3D" id="3.30.420.40">
    <property type="match status" value="1"/>
</dbReference>
<dbReference type="GO" id="GO:0005829">
    <property type="term" value="C:cytosol"/>
    <property type="evidence" value="ECO:0007669"/>
    <property type="project" value="TreeGrafter"/>
</dbReference>
<evidence type="ECO:0000313" key="4">
    <source>
        <dbReference type="EMBL" id="KAK1883389.1"/>
    </source>
</evidence>
<keyword evidence="2" id="KW-0547">Nucleotide-binding</keyword>
<dbReference type="GO" id="GO:0005634">
    <property type="term" value="C:nucleus"/>
    <property type="evidence" value="ECO:0007669"/>
    <property type="project" value="TreeGrafter"/>
</dbReference>
<keyword evidence="4" id="KW-0346">Stress response</keyword>
<accession>A0AAD9BIN7</accession>
<evidence type="ECO:0000256" key="1">
    <source>
        <dbReference type="ARBA" id="ARBA00007381"/>
    </source>
</evidence>
<protein>
    <submittedName>
        <fullName evidence="4">Heat shock 70 kDa protein 4</fullName>
    </submittedName>
</protein>
<dbReference type="Gene3D" id="3.30.30.30">
    <property type="match status" value="1"/>
</dbReference>
<dbReference type="AlphaFoldDB" id="A0AAD9BIN7"/>
<dbReference type="FunFam" id="3.30.420.40:FF:000171">
    <property type="entry name" value="Heat shock 70 kDa protein 4"/>
    <property type="match status" value="1"/>
</dbReference>
<keyword evidence="5" id="KW-1185">Reference proteome</keyword>
<evidence type="ECO:0000256" key="3">
    <source>
        <dbReference type="ARBA" id="ARBA00022840"/>
    </source>
</evidence>
<comment type="caution">
    <text evidence="4">The sequence shown here is derived from an EMBL/GenBank/DDBJ whole genome shotgun (WGS) entry which is preliminary data.</text>
</comment>
<dbReference type="Proteomes" id="UP001228049">
    <property type="component" value="Unassembled WGS sequence"/>
</dbReference>
<dbReference type="PANTHER" id="PTHR45639:SF6">
    <property type="entry name" value="HEAT SHOCK 70 KDA PROTEIN 4"/>
    <property type="match status" value="1"/>
</dbReference>
<dbReference type="PANTHER" id="PTHR45639">
    <property type="entry name" value="HSC70CB, ISOFORM G-RELATED"/>
    <property type="match status" value="1"/>
</dbReference>
<comment type="similarity">
    <text evidence="1">Belongs to the heat shock protein 70 family.</text>
</comment>
<name>A0AAD9BIN7_DISEL</name>
<dbReference type="InterPro" id="IPR013126">
    <property type="entry name" value="Hsp_70_fam"/>
</dbReference>
<dbReference type="EMBL" id="JASDAP010000023">
    <property type="protein sequence ID" value="KAK1883389.1"/>
    <property type="molecule type" value="Genomic_DNA"/>
</dbReference>
<keyword evidence="3" id="KW-0067">ATP-binding</keyword>
<dbReference type="GO" id="GO:0005524">
    <property type="term" value="F:ATP binding"/>
    <property type="evidence" value="ECO:0007669"/>
    <property type="project" value="UniProtKB-KW"/>
</dbReference>
<dbReference type="FunFam" id="3.30.30.30:FF:000002">
    <property type="entry name" value="Heat shock 70 kDa protein 4"/>
    <property type="match status" value="1"/>
</dbReference>
<evidence type="ECO:0000313" key="5">
    <source>
        <dbReference type="Proteomes" id="UP001228049"/>
    </source>
</evidence>
<sequence length="111" mass="11886">MSVVGFDLGFQSCYVAVARAGGIETVANEYSDRCTPSFVSYGPRNRSIGAAAKSQVVSNCQNTVQGFKQFHGRAFSDPYVQAAKSNLVYDLAQLPSGSTGIKVMYMEGKSI</sequence>
<evidence type="ECO:0000256" key="2">
    <source>
        <dbReference type="ARBA" id="ARBA00022741"/>
    </source>
</evidence>
<proteinExistence type="inferred from homology"/>
<dbReference type="SUPFAM" id="SSF53067">
    <property type="entry name" value="Actin-like ATPase domain"/>
    <property type="match status" value="1"/>
</dbReference>